<dbReference type="EMBL" id="CP052842">
    <property type="protein sequence ID" value="QJP87161.1"/>
    <property type="molecule type" value="Genomic_DNA"/>
</dbReference>
<accession>A0A6M3Z8E5</accession>
<dbReference type="SMR" id="A0A6M3Z8E5"/>
<name>A0A6M3Z8E5_BACSU</name>
<dbReference type="OrthoDB" id="2910411at2"/>
<sequence length="52" mass="6047">MISNQQQKDLKKRAAFKKLNVAMNSYVELLFLSVPLIHIFKWLGSLALHLIH</sequence>
<reference evidence="2" key="1">
    <citation type="submission" date="2020-04" db="EMBL/GenBank/DDBJ databases">
        <title>Phage recombination drives evolution of spore-forming Bacilli.</title>
        <authorList>
            <person name="Dragos A."/>
            <person name="Kovacs A.T."/>
        </authorList>
    </citation>
    <scope>NUCLEOTIDE SEQUENCE</scope>
    <source>
        <strain evidence="2">168</strain>
    </source>
</reference>
<keyword evidence="1" id="KW-0472">Membrane</keyword>
<evidence type="ECO:0000256" key="1">
    <source>
        <dbReference type="SAM" id="Phobius"/>
    </source>
</evidence>
<proteinExistence type="predicted"/>
<evidence type="ECO:0000313" key="2">
    <source>
        <dbReference type="EMBL" id="QJP87161.1"/>
    </source>
</evidence>
<feature type="transmembrane region" description="Helical" evidence="1">
    <location>
        <begin position="21"/>
        <end position="40"/>
    </location>
</feature>
<keyword evidence="1" id="KW-0812">Transmembrane</keyword>
<keyword evidence="1" id="KW-1133">Transmembrane helix</keyword>
<organism evidence="2">
    <name type="scientific">Bacillus subtilis (strain 168)</name>
    <dbReference type="NCBI Taxonomy" id="224308"/>
    <lineage>
        <taxon>Bacteria</taxon>
        <taxon>Bacillati</taxon>
        <taxon>Bacillota</taxon>
        <taxon>Bacilli</taxon>
        <taxon>Bacillales</taxon>
        <taxon>Bacillaceae</taxon>
        <taxon>Bacillus</taxon>
    </lineage>
</organism>
<dbReference type="RefSeq" id="WP_003243985.1">
    <property type="nucleotide sequence ID" value="NC_000964.3"/>
</dbReference>
<gene>
    <name evidence="2" type="ORF">HIR78_03590</name>
</gene>
<protein>
    <submittedName>
        <fullName evidence="2">Uncharacterized protein</fullName>
    </submittedName>
</protein>
<dbReference type="KEGG" id="bsu:BSU06269"/>
<dbReference type="AlphaFoldDB" id="A0A6M3Z8E5"/>